<gene>
    <name evidence="1" type="ORF">BL57_095</name>
</gene>
<accession>A0AB74UMF8</accession>
<protein>
    <submittedName>
        <fullName evidence="1">Uncharacterized protein</fullName>
    </submittedName>
</protein>
<proteinExistence type="predicted"/>
<sequence>MRSAGGAKLNFYTDGNLEAGFKRFFANAEKRYDERADRLLIKLNELILSRTPVWEGDTVHNWRWSTRAPDMRHEDPIANVDPGRTSEMALGEEPRRRANEARPRQSLAGALRAKEPIDIYLTNTAESAVDLEYGLLPTQAQSRNRMGMVRISLKEVFG</sequence>
<organism evidence="1">
    <name type="scientific">Caulobacter phage BL57</name>
    <dbReference type="NCBI Taxonomy" id="3348355"/>
    <lineage>
        <taxon>Viruses</taxon>
    </lineage>
</organism>
<name>A0AB74UMF8_9VIRU</name>
<evidence type="ECO:0000313" key="1">
    <source>
        <dbReference type="EMBL" id="XHV10567.1"/>
    </source>
</evidence>
<reference evidence="1" key="1">
    <citation type="submission" date="2024-10" db="EMBL/GenBank/DDBJ databases">
        <title>Genetic diversity among independent isolates of the Dolichocephalovirinae subfamily.</title>
        <authorList>
            <person name="Ely B."/>
            <person name="Thomas Q."/>
            <person name="Mohammadi T."/>
        </authorList>
    </citation>
    <scope>NUCLEOTIDE SEQUENCE</scope>
</reference>
<dbReference type="EMBL" id="PQ287320">
    <property type="protein sequence ID" value="XHV10567.1"/>
    <property type="molecule type" value="Genomic_DNA"/>
</dbReference>